<dbReference type="InterPro" id="IPR036880">
    <property type="entry name" value="Kunitz_BPTI_sf"/>
</dbReference>
<evidence type="ECO:0000313" key="7">
    <source>
        <dbReference type="Ensembl" id="ENSMODP00000028117.2"/>
    </source>
</evidence>
<dbReference type="OMA" id="CPKVKVH"/>
<reference evidence="7" key="2">
    <citation type="submission" date="2025-08" db="UniProtKB">
        <authorList>
            <consortium name="Ensembl"/>
        </authorList>
    </citation>
    <scope>IDENTIFICATION</scope>
</reference>
<proteinExistence type="predicted"/>
<protein>
    <recommendedName>
        <fullName evidence="9">BPTI/Kunitz inhibitor domain-containing protein</fullName>
    </recommendedName>
</protein>
<dbReference type="SUPFAM" id="SSF57256">
    <property type="entry name" value="Elafin-like"/>
    <property type="match status" value="1"/>
</dbReference>
<dbReference type="InterPro" id="IPR036645">
    <property type="entry name" value="Elafin-like_sf"/>
</dbReference>
<dbReference type="PANTHER" id="PTHR46751:SF1">
    <property type="entry name" value="WAP FOUR-DISULFIDE CORE DOMAIN PROTEIN 6A"/>
    <property type="match status" value="1"/>
</dbReference>
<dbReference type="SMART" id="SM00217">
    <property type="entry name" value="WAP"/>
    <property type="match status" value="1"/>
</dbReference>
<dbReference type="InterPro" id="IPR002223">
    <property type="entry name" value="Kunitz_BPTI"/>
</dbReference>
<dbReference type="SUPFAM" id="SSF57362">
    <property type="entry name" value="BPTI-like"/>
    <property type="match status" value="1"/>
</dbReference>
<dbReference type="eggNOG" id="KOG4295">
    <property type="taxonomic scope" value="Eukaryota"/>
</dbReference>
<dbReference type="HOGENOM" id="CLU_127181_1_1_1"/>
<evidence type="ECO:0000256" key="4">
    <source>
        <dbReference type="SAM" id="SignalP"/>
    </source>
</evidence>
<dbReference type="Bgee" id="ENSMODG00000023063">
    <property type="expression patterns" value="Expressed in liver"/>
</dbReference>
<feature type="domain" description="WAP" evidence="6">
    <location>
        <begin position="16"/>
        <end position="63"/>
    </location>
</feature>
<dbReference type="PRINTS" id="PR00759">
    <property type="entry name" value="BASICPTASE"/>
</dbReference>
<dbReference type="InterPro" id="IPR008197">
    <property type="entry name" value="WAP_dom"/>
</dbReference>
<keyword evidence="1" id="KW-0646">Protease inhibitor</keyword>
<feature type="chain" id="PRO_5023901094" description="BPTI/Kunitz inhibitor domain-containing protein" evidence="4">
    <location>
        <begin position="20"/>
        <end position="127"/>
    </location>
</feature>
<evidence type="ECO:0000256" key="3">
    <source>
        <dbReference type="ARBA" id="ARBA00023157"/>
    </source>
</evidence>
<keyword evidence="2" id="KW-0722">Serine protease inhibitor</keyword>
<dbReference type="PANTHER" id="PTHR46751">
    <property type="entry name" value="EPPIN"/>
    <property type="match status" value="1"/>
</dbReference>
<dbReference type="InParanoid" id="F7GKY8"/>
<dbReference type="InterPro" id="IPR051388">
    <property type="entry name" value="Serpin_venom_toxin"/>
</dbReference>
<dbReference type="CDD" id="cd22611">
    <property type="entry name" value="Kunitz_eppin"/>
    <property type="match status" value="1"/>
</dbReference>
<dbReference type="GO" id="GO:0005615">
    <property type="term" value="C:extracellular space"/>
    <property type="evidence" value="ECO:0000318"/>
    <property type="project" value="GO_Central"/>
</dbReference>
<dbReference type="InterPro" id="IPR020901">
    <property type="entry name" value="Prtase_inh_Kunz-CS"/>
</dbReference>
<dbReference type="Pfam" id="PF00014">
    <property type="entry name" value="Kunitz_BPTI"/>
    <property type="match status" value="1"/>
</dbReference>
<accession>F7GKY8</accession>
<dbReference type="GO" id="GO:1901318">
    <property type="term" value="P:negative regulation of flagellated sperm motility"/>
    <property type="evidence" value="ECO:0000318"/>
    <property type="project" value="GO_Central"/>
</dbReference>
<sequence length="127" mass="14695">MRFLGIFFLLILITQGTFKRKKCPDKRFVCIFKENNLCSEDTDCEDNEKCCMLGCGKKCYNAYGAMCKLPMEKGSCEMSLYRWWYNSTTKTCQKFTYGGCFGNNNNFQSQKICKTLCKASREVMGSF</sequence>
<organism evidence="7 8">
    <name type="scientific">Monodelphis domestica</name>
    <name type="common">Gray short-tailed opossum</name>
    <dbReference type="NCBI Taxonomy" id="13616"/>
    <lineage>
        <taxon>Eukaryota</taxon>
        <taxon>Metazoa</taxon>
        <taxon>Chordata</taxon>
        <taxon>Craniata</taxon>
        <taxon>Vertebrata</taxon>
        <taxon>Euteleostomi</taxon>
        <taxon>Mammalia</taxon>
        <taxon>Metatheria</taxon>
        <taxon>Didelphimorphia</taxon>
        <taxon>Didelphidae</taxon>
        <taxon>Monodelphis</taxon>
    </lineage>
</organism>
<reference evidence="7" key="3">
    <citation type="submission" date="2025-09" db="UniProtKB">
        <authorList>
            <consortium name="Ensembl"/>
        </authorList>
    </citation>
    <scope>IDENTIFICATION</scope>
</reference>
<dbReference type="PROSITE" id="PS50279">
    <property type="entry name" value="BPTI_KUNITZ_2"/>
    <property type="match status" value="1"/>
</dbReference>
<evidence type="ECO:0000259" key="6">
    <source>
        <dbReference type="PROSITE" id="PS51390"/>
    </source>
</evidence>
<evidence type="ECO:0000313" key="8">
    <source>
        <dbReference type="Proteomes" id="UP000002280"/>
    </source>
</evidence>
<dbReference type="GeneTree" id="ENSGT00940000156753"/>
<dbReference type="STRING" id="13616.ENSMODP00000028117"/>
<keyword evidence="4" id="KW-0732">Signal</keyword>
<name>F7GKY8_MONDO</name>
<dbReference type="SMART" id="SM00131">
    <property type="entry name" value="KU"/>
    <property type="match status" value="1"/>
</dbReference>
<dbReference type="Ensembl" id="ENSMODT00000029696.2">
    <property type="protein sequence ID" value="ENSMODP00000028117.2"/>
    <property type="gene ID" value="ENSMODG00000023063.2"/>
</dbReference>
<dbReference type="PROSITE" id="PS51390">
    <property type="entry name" value="WAP"/>
    <property type="match status" value="1"/>
</dbReference>
<dbReference type="Pfam" id="PF00095">
    <property type="entry name" value="WAP"/>
    <property type="match status" value="1"/>
</dbReference>
<evidence type="ECO:0000256" key="1">
    <source>
        <dbReference type="ARBA" id="ARBA00022690"/>
    </source>
</evidence>
<evidence type="ECO:0000259" key="5">
    <source>
        <dbReference type="PROSITE" id="PS50279"/>
    </source>
</evidence>
<dbReference type="Gene3D" id="4.10.75.10">
    <property type="entry name" value="Elafin-like"/>
    <property type="match status" value="1"/>
</dbReference>
<dbReference type="AlphaFoldDB" id="F7GKY8"/>
<evidence type="ECO:0000256" key="2">
    <source>
        <dbReference type="ARBA" id="ARBA00022900"/>
    </source>
</evidence>
<feature type="signal peptide" evidence="4">
    <location>
        <begin position="1"/>
        <end position="19"/>
    </location>
</feature>
<dbReference type="PROSITE" id="PS00280">
    <property type="entry name" value="BPTI_KUNITZ_1"/>
    <property type="match status" value="1"/>
</dbReference>
<dbReference type="GO" id="GO:0004867">
    <property type="term" value="F:serine-type endopeptidase inhibitor activity"/>
    <property type="evidence" value="ECO:0007669"/>
    <property type="project" value="UniProtKB-KW"/>
</dbReference>
<keyword evidence="3" id="KW-1015">Disulfide bond</keyword>
<reference evidence="7 8" key="1">
    <citation type="journal article" date="2007" name="Nature">
        <title>Genome of the marsupial Monodelphis domestica reveals innovation in non-coding sequences.</title>
        <authorList>
            <person name="Mikkelsen T.S."/>
            <person name="Wakefield M.J."/>
            <person name="Aken B."/>
            <person name="Amemiya C.T."/>
            <person name="Chang J.L."/>
            <person name="Duke S."/>
            <person name="Garber M."/>
            <person name="Gentles A.J."/>
            <person name="Goodstadt L."/>
            <person name="Heger A."/>
            <person name="Jurka J."/>
            <person name="Kamal M."/>
            <person name="Mauceli E."/>
            <person name="Searle S.M."/>
            <person name="Sharpe T."/>
            <person name="Baker M.L."/>
            <person name="Batzer M.A."/>
            <person name="Benos P.V."/>
            <person name="Belov K."/>
            <person name="Clamp M."/>
            <person name="Cook A."/>
            <person name="Cuff J."/>
            <person name="Das R."/>
            <person name="Davidow L."/>
            <person name="Deakin J.E."/>
            <person name="Fazzari M.J."/>
            <person name="Glass J.L."/>
            <person name="Grabherr M."/>
            <person name="Greally J.M."/>
            <person name="Gu W."/>
            <person name="Hore T.A."/>
            <person name="Huttley G.A."/>
            <person name="Kleber M."/>
            <person name="Jirtle R.L."/>
            <person name="Koina E."/>
            <person name="Lee J.T."/>
            <person name="Mahony S."/>
            <person name="Marra M.A."/>
            <person name="Miller R.D."/>
            <person name="Nicholls R.D."/>
            <person name="Oda M."/>
            <person name="Papenfuss A.T."/>
            <person name="Parra Z.E."/>
            <person name="Pollock D.D."/>
            <person name="Ray D.A."/>
            <person name="Schein J.E."/>
            <person name="Speed T.P."/>
            <person name="Thompson K."/>
            <person name="VandeBerg J.L."/>
            <person name="Wade C.M."/>
            <person name="Walker J.A."/>
            <person name="Waters P.D."/>
            <person name="Webber C."/>
            <person name="Weidman J.R."/>
            <person name="Xie X."/>
            <person name="Zody M.C."/>
            <person name="Baldwin J."/>
            <person name="Abdouelleil A."/>
            <person name="Abdulkadir J."/>
            <person name="Abebe A."/>
            <person name="Abera B."/>
            <person name="Abreu J."/>
            <person name="Acer S.C."/>
            <person name="Aftuck L."/>
            <person name="Alexander A."/>
            <person name="An P."/>
            <person name="Anderson E."/>
            <person name="Anderson S."/>
            <person name="Arachi H."/>
            <person name="Azer M."/>
            <person name="Bachantsang P."/>
            <person name="Barry A."/>
            <person name="Bayul T."/>
            <person name="Berlin A."/>
            <person name="Bessette D."/>
            <person name="Bloom T."/>
            <person name="Bloom T."/>
            <person name="Boguslavskiy L."/>
            <person name="Bonnet C."/>
            <person name="Boukhgalter B."/>
            <person name="Bourzgui I."/>
            <person name="Brown A."/>
            <person name="Cahill P."/>
            <person name="Channer S."/>
            <person name="Cheshatsang Y."/>
            <person name="Chuda L."/>
            <person name="Citroen M."/>
            <person name="Collymore A."/>
            <person name="Cooke P."/>
            <person name="Costello M."/>
            <person name="D'Aco K."/>
            <person name="Daza R."/>
            <person name="De Haan G."/>
            <person name="DeGray S."/>
            <person name="DeMaso C."/>
            <person name="Dhargay N."/>
            <person name="Dooley K."/>
            <person name="Dooley E."/>
            <person name="Doricent M."/>
            <person name="Dorje P."/>
            <person name="Dorjee K."/>
            <person name="Dupes A."/>
            <person name="Elong R."/>
            <person name="Falk J."/>
            <person name="Farina A."/>
            <person name="Faro S."/>
            <person name="Ferguson D."/>
            <person name="Fisher S."/>
            <person name="Foley C.D."/>
            <person name="Franke A."/>
            <person name="Friedrich D."/>
            <person name="Gadbois L."/>
            <person name="Gearin G."/>
            <person name="Gearin C.R."/>
            <person name="Giannoukos G."/>
            <person name="Goode T."/>
            <person name="Graham J."/>
            <person name="Grandbois E."/>
            <person name="Grewal S."/>
            <person name="Gyaltsen K."/>
            <person name="Hafez N."/>
            <person name="Hagos B."/>
            <person name="Hall J."/>
            <person name="Henson C."/>
            <person name="Hollinger A."/>
            <person name="Honan T."/>
            <person name="Huard M.D."/>
            <person name="Hughes L."/>
            <person name="Hurhula B."/>
            <person name="Husby M.E."/>
            <person name="Kamat A."/>
            <person name="Kanga B."/>
            <person name="Kashin S."/>
            <person name="Khazanovich D."/>
            <person name="Kisner P."/>
            <person name="Lance K."/>
            <person name="Lara M."/>
            <person name="Lee W."/>
            <person name="Lennon N."/>
            <person name="Letendre F."/>
            <person name="LeVine R."/>
            <person name="Lipovsky A."/>
            <person name="Liu X."/>
            <person name="Liu J."/>
            <person name="Liu S."/>
            <person name="Lokyitsang T."/>
            <person name="Lokyitsang Y."/>
            <person name="Lubonja R."/>
            <person name="Lui A."/>
            <person name="MacDonald P."/>
            <person name="Magnisalis V."/>
            <person name="Maru K."/>
            <person name="Matthews C."/>
            <person name="McCusker W."/>
            <person name="McDonough S."/>
            <person name="Mehta T."/>
            <person name="Meldrim J."/>
            <person name="Meneus L."/>
            <person name="Mihai O."/>
            <person name="Mihalev A."/>
            <person name="Mihova T."/>
            <person name="Mittelman R."/>
            <person name="Mlenga V."/>
            <person name="Montmayeur A."/>
            <person name="Mulrain L."/>
            <person name="Navidi A."/>
            <person name="Naylor J."/>
            <person name="Negash T."/>
            <person name="Nguyen T."/>
            <person name="Nguyen N."/>
            <person name="Nicol R."/>
            <person name="Norbu C."/>
            <person name="Norbu N."/>
            <person name="Novod N."/>
            <person name="O'Neill B."/>
            <person name="Osman S."/>
            <person name="Markiewicz E."/>
            <person name="Oyono O.L."/>
            <person name="Patti C."/>
            <person name="Phunkhang P."/>
            <person name="Pierre F."/>
            <person name="Priest M."/>
            <person name="Raghuraman S."/>
            <person name="Rege F."/>
            <person name="Reyes R."/>
            <person name="Rise C."/>
            <person name="Rogov P."/>
            <person name="Ross K."/>
            <person name="Ryan E."/>
            <person name="Settipalli S."/>
            <person name="Shea T."/>
            <person name="Sherpa N."/>
            <person name="Shi L."/>
            <person name="Shih D."/>
            <person name="Sparrow T."/>
            <person name="Spaulding J."/>
            <person name="Stalker J."/>
            <person name="Stange-Thomann N."/>
            <person name="Stavropoulos S."/>
            <person name="Stone C."/>
            <person name="Strader C."/>
            <person name="Tesfaye S."/>
            <person name="Thomson T."/>
            <person name="Thoulutsang Y."/>
            <person name="Thoulutsang D."/>
            <person name="Topham K."/>
            <person name="Topping I."/>
            <person name="Tsamla T."/>
            <person name="Vassiliev H."/>
            <person name="Vo A."/>
            <person name="Wangchuk T."/>
            <person name="Wangdi T."/>
            <person name="Weiand M."/>
            <person name="Wilkinson J."/>
            <person name="Wilson A."/>
            <person name="Yadav S."/>
            <person name="Young G."/>
            <person name="Yu Q."/>
            <person name="Zembek L."/>
            <person name="Zhong D."/>
            <person name="Zimmer A."/>
            <person name="Zwirko Z."/>
            <person name="Jaffe D.B."/>
            <person name="Alvarez P."/>
            <person name="Brockman W."/>
            <person name="Butler J."/>
            <person name="Chin C."/>
            <person name="Gnerre S."/>
            <person name="MacCallum I."/>
            <person name="Graves J.A."/>
            <person name="Ponting C.P."/>
            <person name="Breen M."/>
            <person name="Samollow P.B."/>
            <person name="Lander E.S."/>
            <person name="Lindblad-Toh K."/>
        </authorList>
    </citation>
    <scope>NUCLEOTIDE SEQUENCE [LARGE SCALE GENOMIC DNA]</scope>
</reference>
<dbReference type="FunFam" id="4.10.410.10:FF:000015">
    <property type="entry name" value="WAP four-disulfide core domain 6A"/>
    <property type="match status" value="1"/>
</dbReference>
<evidence type="ECO:0008006" key="9">
    <source>
        <dbReference type="Google" id="ProtNLM"/>
    </source>
</evidence>
<feature type="domain" description="BPTI/Kunitz inhibitor" evidence="5">
    <location>
        <begin position="67"/>
        <end position="117"/>
    </location>
</feature>
<dbReference type="Gene3D" id="4.10.410.10">
    <property type="entry name" value="Pancreatic trypsin inhibitor Kunitz domain"/>
    <property type="match status" value="1"/>
</dbReference>
<keyword evidence="8" id="KW-1185">Reference proteome</keyword>
<dbReference type="Proteomes" id="UP000002280">
    <property type="component" value="Chromosome 1"/>
</dbReference>
<dbReference type="FunCoup" id="F7GKY8">
    <property type="interactions" value="2"/>
</dbReference>